<evidence type="ECO:0000256" key="1">
    <source>
        <dbReference type="SAM" id="SignalP"/>
    </source>
</evidence>
<feature type="chain" id="PRO_5044368995" evidence="1">
    <location>
        <begin position="21"/>
        <end position="404"/>
    </location>
</feature>
<reference evidence="2 6" key="1">
    <citation type="submission" date="2015-09" db="EMBL/GenBank/DDBJ databases">
        <authorList>
            <consortium name="Pathogen Informatics"/>
        </authorList>
    </citation>
    <scope>NUCLEOTIDE SEQUENCE [LARGE SCALE GENOMIC DNA]</scope>
    <source>
        <strain evidence="2 6">2789STDY5834942</strain>
    </source>
</reference>
<evidence type="ECO:0000313" key="8">
    <source>
        <dbReference type="Proteomes" id="UP000286114"/>
    </source>
</evidence>
<evidence type="ECO:0000313" key="6">
    <source>
        <dbReference type="Proteomes" id="UP000095788"/>
    </source>
</evidence>
<dbReference type="InterPro" id="IPR005077">
    <property type="entry name" value="Peptidase_C11"/>
</dbReference>
<sequence>MMKSRLFLLLWMCCSVLLTACENEDPIPEPPVAGSRTVLAYLAADHRGTLNNLSSLALLDLEEMRLGMAKVNNSSNMRLLVYIDTDSSPRLIELKNEGGKLQETTVKTYENRNSVGVAETLEVFNDVFKNSEYRAESYGLIYWSHGDGWIPNPLPSTRWVGQDTGSGTHYMNIEDLVTILSADAVPHFDFVLFDACFMQSIEVAYALRNFTDYYIGSPTEIPGPGARYDVLVPALFSDGEVALKVAAAYYEPYKKIYNGGSGISNTNWTGGVSVCALQSSVLESLASITKQVLSENADSEELRSLVFNYDQRRESSNIGYYDFVQLMQQLTDASGFATWKQVYDMAVPYWETTSKNYSGYTGMFSMEGSSGVSHYIPSLSKQAAAAAFRSTDWYKSAGLSKLGW</sequence>
<reference evidence="3 9" key="3">
    <citation type="journal article" date="2019" name="Nat. Med.">
        <title>A library of human gut bacterial isolates paired with longitudinal multiomics data enables mechanistic microbiome research.</title>
        <authorList>
            <person name="Poyet M."/>
            <person name="Groussin M."/>
            <person name="Gibbons S.M."/>
            <person name="Avila-Pacheco J."/>
            <person name="Jiang X."/>
            <person name="Kearney S.M."/>
            <person name="Perrotta A.R."/>
            <person name="Berdy B."/>
            <person name="Zhao S."/>
            <person name="Lieberman T.D."/>
            <person name="Swanson P.K."/>
            <person name="Smith M."/>
            <person name="Roesemann S."/>
            <person name="Alexander J.E."/>
            <person name="Rich S.A."/>
            <person name="Livny J."/>
            <person name="Vlamakis H."/>
            <person name="Clish C."/>
            <person name="Bullock K."/>
            <person name="Deik A."/>
            <person name="Scott J."/>
            <person name="Pierce K.A."/>
            <person name="Xavier R.J."/>
            <person name="Alm E.J."/>
        </authorList>
    </citation>
    <scope>NUCLEOTIDE SEQUENCE [LARGE SCALE GENOMIC DNA]</scope>
    <source>
        <strain evidence="3 9">BIOML-A11</strain>
    </source>
</reference>
<accession>A0A174USI2</accession>
<evidence type="ECO:0000313" key="5">
    <source>
        <dbReference type="EMBL" id="RHE21848.1"/>
    </source>
</evidence>
<name>A0A174USI2_BACUN</name>
<proteinExistence type="predicted"/>
<dbReference type="Proteomes" id="UP000466952">
    <property type="component" value="Unassembled WGS sequence"/>
</dbReference>
<dbReference type="Pfam" id="PF03415">
    <property type="entry name" value="Peptidase_C11"/>
    <property type="match status" value="1"/>
</dbReference>
<dbReference type="Proteomes" id="UP000283601">
    <property type="component" value="Unassembled WGS sequence"/>
</dbReference>
<protein>
    <submittedName>
        <fullName evidence="2">Peptidase C11</fullName>
        <ecNumber evidence="2">3.4.22.8</ecNumber>
    </submittedName>
</protein>
<organism evidence="2 6">
    <name type="scientific">Bacteroides uniformis</name>
    <dbReference type="NCBI Taxonomy" id="820"/>
    <lineage>
        <taxon>Bacteria</taxon>
        <taxon>Pseudomonadati</taxon>
        <taxon>Bacteroidota</taxon>
        <taxon>Bacteroidia</taxon>
        <taxon>Bacteroidales</taxon>
        <taxon>Bacteroidaceae</taxon>
        <taxon>Bacteroides</taxon>
    </lineage>
</organism>
<dbReference type="EMBL" id="QSJZ01000013">
    <property type="protein sequence ID" value="RHE21848.1"/>
    <property type="molecule type" value="Genomic_DNA"/>
</dbReference>
<dbReference type="GO" id="GO:0004197">
    <property type="term" value="F:cysteine-type endopeptidase activity"/>
    <property type="evidence" value="ECO:0007669"/>
    <property type="project" value="UniProtKB-EC"/>
</dbReference>
<dbReference type="Gene3D" id="3.40.50.11970">
    <property type="match status" value="1"/>
</dbReference>
<gene>
    <name evidence="2" type="primary">cloSI</name>
    <name evidence="5" type="ORF">DW758_14975</name>
    <name evidence="4" type="ORF">DW873_06060</name>
    <name evidence="2" type="ORF">ERS852554_03589</name>
    <name evidence="3" type="ORF">GAP55_09950</name>
</gene>
<evidence type="ECO:0000313" key="7">
    <source>
        <dbReference type="Proteomes" id="UP000283601"/>
    </source>
</evidence>
<reference evidence="7 8" key="2">
    <citation type="submission" date="2018-08" db="EMBL/GenBank/DDBJ databases">
        <title>A genome reference for cultivated species of the human gut microbiota.</title>
        <authorList>
            <person name="Zou Y."/>
            <person name="Xue W."/>
            <person name="Luo G."/>
        </authorList>
    </citation>
    <scope>NUCLEOTIDE SEQUENCE [LARGE SCALE GENOMIC DNA]</scope>
    <source>
        <strain evidence="5 7">AM29-12AC</strain>
        <strain evidence="4 8">AM39-1</strain>
    </source>
</reference>
<keyword evidence="1" id="KW-0732">Signal</keyword>
<keyword evidence="2" id="KW-0378">Hydrolase</keyword>
<dbReference type="EMBL" id="WCTR01000006">
    <property type="protein sequence ID" value="KAB4212940.1"/>
    <property type="molecule type" value="Genomic_DNA"/>
</dbReference>
<dbReference type="EMBL" id="CZBF01000007">
    <property type="protein sequence ID" value="CUQ24306.1"/>
    <property type="molecule type" value="Genomic_DNA"/>
</dbReference>
<evidence type="ECO:0000313" key="3">
    <source>
        <dbReference type="EMBL" id="KAB4212940.1"/>
    </source>
</evidence>
<dbReference type="Proteomes" id="UP000286114">
    <property type="component" value="Unassembled WGS sequence"/>
</dbReference>
<dbReference type="PROSITE" id="PS51257">
    <property type="entry name" value="PROKAR_LIPOPROTEIN"/>
    <property type="match status" value="1"/>
</dbReference>
<dbReference type="EC" id="3.4.22.8" evidence="2"/>
<evidence type="ECO:0000313" key="4">
    <source>
        <dbReference type="EMBL" id="RHB75695.1"/>
    </source>
</evidence>
<dbReference type="Proteomes" id="UP000095788">
    <property type="component" value="Unassembled WGS sequence"/>
</dbReference>
<dbReference type="AlphaFoldDB" id="A0A174USI2"/>
<dbReference type="PANTHER" id="PTHR37835">
    <property type="entry name" value="ALPHA-CLOSTRIPAIN"/>
    <property type="match status" value="1"/>
</dbReference>
<evidence type="ECO:0000313" key="2">
    <source>
        <dbReference type="EMBL" id="CUQ24306.1"/>
    </source>
</evidence>
<evidence type="ECO:0000313" key="9">
    <source>
        <dbReference type="Proteomes" id="UP000466952"/>
    </source>
</evidence>
<dbReference type="PANTHER" id="PTHR37835:SF1">
    <property type="entry name" value="ALPHA-CLOSTRIPAIN"/>
    <property type="match status" value="1"/>
</dbReference>
<dbReference type="EMBL" id="QSHA01000003">
    <property type="protein sequence ID" value="RHB75695.1"/>
    <property type="molecule type" value="Genomic_DNA"/>
</dbReference>
<feature type="signal peptide" evidence="1">
    <location>
        <begin position="1"/>
        <end position="20"/>
    </location>
</feature>